<dbReference type="SUPFAM" id="SSF55753">
    <property type="entry name" value="Actin depolymerizing proteins"/>
    <property type="match status" value="1"/>
</dbReference>
<sequence length="299" mass="33055">MAGAAQKAISNFLSNESCFALLIKASSDGLTPLPAITIEKHSESDLISALPLLTSYITPKRPLYVIVRERDRLMFITYVPFLAPQDQQKLIMDKRSAVAADLGADNLFYACICKESADILDWRAWESREASLTKFGSPEHMDEHGNRVVVETTPGLPRFVDLGYTKHQCRLCDRRMKMPITDEAKAALTTLTSRGSIVQLFVDVPTETITLGLSETRVSPSELPSRISPQPSFTFYHHSDSGSLLFIYCCPPDATVKARMTHTMAVPGLVNVIAREAGVEVTRKIEIDGPEDLTPDRLG</sequence>
<dbReference type="InterPro" id="IPR028458">
    <property type="entry name" value="Twinfilin"/>
</dbReference>
<dbReference type="Gene3D" id="3.40.20.10">
    <property type="entry name" value="Severin"/>
    <property type="match status" value="1"/>
</dbReference>
<evidence type="ECO:0000259" key="8">
    <source>
        <dbReference type="Pfam" id="PF00241"/>
    </source>
</evidence>
<keyword evidence="10" id="KW-1185">Reference proteome</keyword>
<dbReference type="OrthoDB" id="10006997at2759"/>
<dbReference type="PANTHER" id="PTHR13759:SF1">
    <property type="entry name" value="TWINFILIN"/>
    <property type="match status" value="1"/>
</dbReference>
<evidence type="ECO:0000313" key="10">
    <source>
        <dbReference type="Proteomes" id="UP000799750"/>
    </source>
</evidence>
<dbReference type="GO" id="GO:0030042">
    <property type="term" value="P:actin filament depolymerization"/>
    <property type="evidence" value="ECO:0007669"/>
    <property type="project" value="TreeGrafter"/>
</dbReference>
<evidence type="ECO:0000256" key="4">
    <source>
        <dbReference type="ARBA" id="ARBA00022737"/>
    </source>
</evidence>
<evidence type="ECO:0000313" key="9">
    <source>
        <dbReference type="EMBL" id="KAF2497324.1"/>
    </source>
</evidence>
<dbReference type="AlphaFoldDB" id="A0A6A6QZ88"/>
<dbReference type="PANTHER" id="PTHR13759">
    <property type="entry name" value="TWINFILIN"/>
    <property type="match status" value="1"/>
</dbReference>
<gene>
    <name evidence="9" type="ORF">BU16DRAFT_525019</name>
</gene>
<dbReference type="CDD" id="cd11284">
    <property type="entry name" value="ADF_Twf-C_like"/>
    <property type="match status" value="1"/>
</dbReference>
<comment type="similarity">
    <text evidence="2">Belongs to the actin-binding proteins ADF family. Twinfilin subfamily.</text>
</comment>
<proteinExistence type="inferred from homology"/>
<keyword evidence="5" id="KW-0009">Actin-binding</keyword>
<dbReference type="GO" id="GO:0051016">
    <property type="term" value="P:barbed-end actin filament capping"/>
    <property type="evidence" value="ECO:0007669"/>
    <property type="project" value="TreeGrafter"/>
</dbReference>
<dbReference type="EMBL" id="MU004186">
    <property type="protein sequence ID" value="KAF2497324.1"/>
    <property type="molecule type" value="Genomic_DNA"/>
</dbReference>
<organism evidence="9 10">
    <name type="scientific">Lophium mytilinum</name>
    <dbReference type="NCBI Taxonomy" id="390894"/>
    <lineage>
        <taxon>Eukaryota</taxon>
        <taxon>Fungi</taxon>
        <taxon>Dikarya</taxon>
        <taxon>Ascomycota</taxon>
        <taxon>Pezizomycotina</taxon>
        <taxon>Dothideomycetes</taxon>
        <taxon>Pleosporomycetidae</taxon>
        <taxon>Mytilinidiales</taxon>
        <taxon>Mytilinidiaceae</taxon>
        <taxon>Lophium</taxon>
    </lineage>
</organism>
<evidence type="ECO:0000256" key="2">
    <source>
        <dbReference type="ARBA" id="ARBA00009557"/>
    </source>
</evidence>
<keyword evidence="6" id="KW-0206">Cytoskeleton</keyword>
<comment type="subcellular location">
    <subcellularLocation>
        <location evidence="1">Cytoplasm</location>
        <location evidence="1">Cytoskeleton</location>
    </subcellularLocation>
</comment>
<accession>A0A6A6QZ88</accession>
<dbReference type="GO" id="GO:0005884">
    <property type="term" value="C:actin filament"/>
    <property type="evidence" value="ECO:0007669"/>
    <property type="project" value="TreeGrafter"/>
</dbReference>
<evidence type="ECO:0000256" key="7">
    <source>
        <dbReference type="ARBA" id="ARBA00038532"/>
    </source>
</evidence>
<feature type="domain" description="ADF-H" evidence="8">
    <location>
        <begin position="178"/>
        <end position="297"/>
    </location>
</feature>
<evidence type="ECO:0000256" key="6">
    <source>
        <dbReference type="ARBA" id="ARBA00023212"/>
    </source>
</evidence>
<dbReference type="GO" id="GO:0003785">
    <property type="term" value="F:actin monomer binding"/>
    <property type="evidence" value="ECO:0007669"/>
    <property type="project" value="TreeGrafter"/>
</dbReference>
<dbReference type="GO" id="GO:0005737">
    <property type="term" value="C:cytoplasm"/>
    <property type="evidence" value="ECO:0007669"/>
    <property type="project" value="TreeGrafter"/>
</dbReference>
<name>A0A6A6QZ88_9PEZI</name>
<dbReference type="Pfam" id="PF00241">
    <property type="entry name" value="Cofilin_ADF"/>
    <property type="match status" value="1"/>
</dbReference>
<dbReference type="InterPro" id="IPR029006">
    <property type="entry name" value="ADF-H/Gelsolin-like_dom_sf"/>
</dbReference>
<dbReference type="InterPro" id="IPR002108">
    <property type="entry name" value="ADF-H"/>
</dbReference>
<keyword evidence="3" id="KW-0963">Cytoplasm</keyword>
<keyword evidence="4" id="KW-0677">Repeat</keyword>
<evidence type="ECO:0000256" key="1">
    <source>
        <dbReference type="ARBA" id="ARBA00004245"/>
    </source>
</evidence>
<evidence type="ECO:0000256" key="3">
    <source>
        <dbReference type="ARBA" id="ARBA00022490"/>
    </source>
</evidence>
<comment type="subunit">
    <text evidence="7">Interacts with G-actin; ADP-actin form.</text>
</comment>
<protein>
    <recommendedName>
        <fullName evidence="8">ADF-H domain-containing protein</fullName>
    </recommendedName>
</protein>
<reference evidence="9" key="1">
    <citation type="journal article" date="2020" name="Stud. Mycol.">
        <title>101 Dothideomycetes genomes: a test case for predicting lifestyles and emergence of pathogens.</title>
        <authorList>
            <person name="Haridas S."/>
            <person name="Albert R."/>
            <person name="Binder M."/>
            <person name="Bloem J."/>
            <person name="Labutti K."/>
            <person name="Salamov A."/>
            <person name="Andreopoulos B."/>
            <person name="Baker S."/>
            <person name="Barry K."/>
            <person name="Bills G."/>
            <person name="Bluhm B."/>
            <person name="Cannon C."/>
            <person name="Castanera R."/>
            <person name="Culley D."/>
            <person name="Daum C."/>
            <person name="Ezra D."/>
            <person name="Gonzalez J."/>
            <person name="Henrissat B."/>
            <person name="Kuo A."/>
            <person name="Liang C."/>
            <person name="Lipzen A."/>
            <person name="Lutzoni F."/>
            <person name="Magnuson J."/>
            <person name="Mondo S."/>
            <person name="Nolan M."/>
            <person name="Ohm R."/>
            <person name="Pangilinan J."/>
            <person name="Park H.-J."/>
            <person name="Ramirez L."/>
            <person name="Alfaro M."/>
            <person name="Sun H."/>
            <person name="Tritt A."/>
            <person name="Yoshinaga Y."/>
            <person name="Zwiers L.-H."/>
            <person name="Turgeon B."/>
            <person name="Goodwin S."/>
            <person name="Spatafora J."/>
            <person name="Crous P."/>
            <person name="Grigoriev I."/>
        </authorList>
    </citation>
    <scope>NUCLEOTIDE SEQUENCE</scope>
    <source>
        <strain evidence="9">CBS 269.34</strain>
    </source>
</reference>
<dbReference type="Proteomes" id="UP000799750">
    <property type="component" value="Unassembled WGS sequence"/>
</dbReference>
<dbReference type="GO" id="GO:0051015">
    <property type="term" value="F:actin filament binding"/>
    <property type="evidence" value="ECO:0007669"/>
    <property type="project" value="TreeGrafter"/>
</dbReference>
<evidence type="ECO:0000256" key="5">
    <source>
        <dbReference type="ARBA" id="ARBA00023203"/>
    </source>
</evidence>